<dbReference type="SUPFAM" id="SSF69322">
    <property type="entry name" value="Tricorn protease domain 2"/>
    <property type="match status" value="1"/>
</dbReference>
<dbReference type="AlphaFoldDB" id="D9SUJ0"/>
<dbReference type="Pfam" id="PF14521">
    <property type="entry name" value="Aspzincin_M35"/>
    <property type="match status" value="1"/>
</dbReference>
<dbReference type="PANTHER" id="PTHR37016:SF3">
    <property type="entry name" value="NEUTRAL PROTEASE 2-RELATED"/>
    <property type="match status" value="1"/>
</dbReference>
<comment type="similarity">
    <text evidence="2">Belongs to the peptidase M35 family.</text>
</comment>
<keyword evidence="11" id="KW-1185">Reference proteome</keyword>
<comment type="cofactor">
    <cofactor evidence="1">
        <name>Zn(2+)</name>
        <dbReference type="ChEBI" id="CHEBI:29105"/>
    </cofactor>
</comment>
<keyword evidence="6" id="KW-0862">Zinc</keyword>
<dbReference type="GO" id="GO:0046872">
    <property type="term" value="F:metal ion binding"/>
    <property type="evidence" value="ECO:0007669"/>
    <property type="project" value="UniProtKB-KW"/>
</dbReference>
<evidence type="ECO:0000259" key="9">
    <source>
        <dbReference type="SMART" id="SM01351"/>
    </source>
</evidence>
<evidence type="ECO:0000256" key="2">
    <source>
        <dbReference type="ARBA" id="ARBA00010279"/>
    </source>
</evidence>
<reference evidence="10 11" key="1">
    <citation type="submission" date="2010-08" db="EMBL/GenBank/DDBJ databases">
        <title>Complete sequence of Clostridium cellulovorans 743B.</title>
        <authorList>
            <consortium name="US DOE Joint Genome Institute"/>
            <person name="Lucas S."/>
            <person name="Copeland A."/>
            <person name="Lapidus A."/>
            <person name="Cheng J.-F."/>
            <person name="Bruce D."/>
            <person name="Goodwin L."/>
            <person name="Pitluck S."/>
            <person name="Chertkov O."/>
            <person name="Detter J.C."/>
            <person name="Han C."/>
            <person name="Tapia R."/>
            <person name="Land M."/>
            <person name="Hauser L."/>
            <person name="Chang Y.-J."/>
            <person name="Jeffries C."/>
            <person name="Kyrpides N."/>
            <person name="Ivanova N."/>
            <person name="Mikhailova N."/>
            <person name="Hemme C.L."/>
            <person name="Woyke T."/>
        </authorList>
    </citation>
    <scope>NUCLEOTIDE SEQUENCE [LARGE SCALE GENOMIC DNA]</scope>
    <source>
        <strain evidence="11">ATCC 35296 / DSM 3052 / OCM 3 / 743B</strain>
    </source>
</reference>
<name>D9SUJ0_CLOC7</name>
<keyword evidence="5" id="KW-0378">Hydrolase</keyword>
<dbReference type="InterPro" id="IPR050414">
    <property type="entry name" value="Fungal_M35_metalloproteases"/>
</dbReference>
<keyword evidence="7" id="KW-0482">Metalloprotease</keyword>
<dbReference type="PROSITE" id="PS52016">
    <property type="entry name" value="TONB_DEPENDENT_REC_3"/>
    <property type="match status" value="1"/>
</dbReference>
<evidence type="ECO:0000313" key="10">
    <source>
        <dbReference type="EMBL" id="ADL52945.1"/>
    </source>
</evidence>
<dbReference type="GO" id="GO:0009279">
    <property type="term" value="C:cell outer membrane"/>
    <property type="evidence" value="ECO:0007669"/>
    <property type="project" value="UniProtKB-SubCell"/>
</dbReference>
<dbReference type="EMBL" id="CP002160">
    <property type="protein sequence ID" value="ADL52945.1"/>
    <property type="molecule type" value="Genomic_DNA"/>
</dbReference>
<dbReference type="PANTHER" id="PTHR37016">
    <property type="match status" value="1"/>
</dbReference>
<evidence type="ECO:0000256" key="5">
    <source>
        <dbReference type="ARBA" id="ARBA00022801"/>
    </source>
</evidence>
<feature type="domain" description="Lysine-specific metallo-endopeptidase" evidence="9">
    <location>
        <begin position="196"/>
        <end position="353"/>
    </location>
</feature>
<dbReference type="GO" id="GO:0004222">
    <property type="term" value="F:metalloendopeptidase activity"/>
    <property type="evidence" value="ECO:0007669"/>
    <property type="project" value="InterPro"/>
</dbReference>
<dbReference type="SMART" id="SM01351">
    <property type="entry name" value="Aspzincin_M35"/>
    <property type="match status" value="1"/>
</dbReference>
<evidence type="ECO:0000256" key="3">
    <source>
        <dbReference type="ARBA" id="ARBA00022670"/>
    </source>
</evidence>
<dbReference type="SUPFAM" id="SSF55486">
    <property type="entry name" value="Metalloproteases ('zincins'), catalytic domain"/>
    <property type="match status" value="1"/>
</dbReference>
<dbReference type="KEGG" id="ccb:Clocel_3259"/>
<dbReference type="SUPFAM" id="SSF89372">
    <property type="entry name" value="Fucose-specific lectin"/>
    <property type="match status" value="1"/>
</dbReference>
<accession>D9SUJ0</accession>
<dbReference type="RefSeq" id="WP_010073333.1">
    <property type="nucleotide sequence ID" value="NC_014393.1"/>
</dbReference>
<proteinExistence type="inferred from homology"/>
<dbReference type="InterPro" id="IPR039426">
    <property type="entry name" value="TonB-dep_rcpt-like"/>
</dbReference>
<comment type="subcellular location">
    <subcellularLocation>
        <location evidence="8">Cell outer membrane</location>
        <topology evidence="8">Multi-pass membrane protein</topology>
    </subcellularLocation>
</comment>
<keyword evidence="8" id="KW-0472">Membrane</keyword>
<protein>
    <recommendedName>
        <fullName evidence="9">Lysine-specific metallo-endopeptidase domain-containing protein</fullName>
    </recommendedName>
</protein>
<dbReference type="Gene3D" id="2.60.40.2970">
    <property type="match status" value="1"/>
</dbReference>
<keyword evidence="8" id="KW-0812">Transmembrane</keyword>
<dbReference type="Gene3D" id="3.40.390.10">
    <property type="entry name" value="Collagenase (Catalytic Domain)"/>
    <property type="match status" value="1"/>
</dbReference>
<keyword evidence="8" id="KW-0813">Transport</keyword>
<comment type="similarity">
    <text evidence="8">Belongs to the TonB-dependent receptor family.</text>
</comment>
<evidence type="ECO:0000256" key="1">
    <source>
        <dbReference type="ARBA" id="ARBA00001947"/>
    </source>
</evidence>
<keyword evidence="8" id="KW-0998">Cell outer membrane</keyword>
<dbReference type="Proteomes" id="UP000002730">
    <property type="component" value="Chromosome"/>
</dbReference>
<dbReference type="InterPro" id="IPR024079">
    <property type="entry name" value="MetalloPept_cat_dom_sf"/>
</dbReference>
<evidence type="ECO:0000256" key="7">
    <source>
        <dbReference type="ARBA" id="ARBA00023049"/>
    </source>
</evidence>
<keyword evidence="3" id="KW-0645">Protease</keyword>
<keyword evidence="8" id="KW-1134">Transmembrane beta strand</keyword>
<dbReference type="HOGENOM" id="CLU_412018_0_0_9"/>
<dbReference type="CDD" id="cd11007">
    <property type="entry name" value="M35_like_1"/>
    <property type="match status" value="1"/>
</dbReference>
<dbReference type="GO" id="GO:0006508">
    <property type="term" value="P:proteolysis"/>
    <property type="evidence" value="ECO:0007669"/>
    <property type="project" value="UniProtKB-KW"/>
</dbReference>
<evidence type="ECO:0000256" key="6">
    <source>
        <dbReference type="ARBA" id="ARBA00022833"/>
    </source>
</evidence>
<dbReference type="OrthoDB" id="7649992at2"/>
<gene>
    <name evidence="10" type="ordered locus">Clocel_3259</name>
</gene>
<evidence type="ECO:0000256" key="4">
    <source>
        <dbReference type="ARBA" id="ARBA00022723"/>
    </source>
</evidence>
<dbReference type="STRING" id="573061.Clocel_3259"/>
<dbReference type="InterPro" id="IPR029463">
    <property type="entry name" value="Lys_MEP"/>
</dbReference>
<keyword evidence="4" id="KW-0479">Metal-binding</keyword>
<dbReference type="InterPro" id="IPR034108">
    <property type="entry name" value="Pept_M35-like_proteobacteria"/>
</dbReference>
<sequence length="666" mass="76355">MGILKATWEVKSSYESNANVKVVFSLTNITDKDYYILPRYTPLVDFDTDSVELYYGEKRMMYMGAYFSYKEPIDSNFIKIGAGQTLKKEHNLSSYYEMKKVGQYSIFCNRNIGIKEHLSDMLTMTESIKTDVVKINVQSIVQVGIKKSIPFDDIEEAILYGDSESVLYYREGTVYSNGRQELKPSDLQSMMLLVHRQLKRLSQKCVDKIGFTTENSPQFKDIFNSYDKYNFIKDIMKRINGRLKNKVSYHLWNESVPGVAEKNKQGVVAFVMPYNMLYQNHIFLLNAFYEQAVYGDMDSQVATIYHELSHTVRIGKTNPIIDYEYGITNCRKLAKESPEKAVLNADNYAWFISTIFSYWKKLGYVKDISFMQPKAKENPTLIADTKRNKLYGFFEGTDNCIHVLIYDGNSKTWMTNYPIYSSKNPPTTNNNPAAVIFNDTCYVFYNSSKDHTLKYMTCPLDKIQPGSWSCKDKIEGVNNTTSILFSPSATIIDDKILLNYVTNAEFVDVLLWLDKDVKKVYETGETVSRKKYTSTRYICSPGKYFHSYIYKASDKKNSIYVYDLRGPMRTDLELQNISGGEPRGSIVDHYLQVNGTNDGNLCQYHIDTKEEVTENSIITTIVGNDLDNDFKTKGGISVATLGNENYALYIGNDDGDLVFMSQTRSS</sequence>
<evidence type="ECO:0000313" key="11">
    <source>
        <dbReference type="Proteomes" id="UP000002730"/>
    </source>
</evidence>
<organism evidence="10 11">
    <name type="scientific">Clostridium cellulovorans (strain ATCC 35296 / DSM 3052 / OCM 3 / 743B)</name>
    <dbReference type="NCBI Taxonomy" id="573061"/>
    <lineage>
        <taxon>Bacteria</taxon>
        <taxon>Bacillati</taxon>
        <taxon>Bacillota</taxon>
        <taxon>Clostridia</taxon>
        <taxon>Eubacteriales</taxon>
        <taxon>Clostridiaceae</taxon>
        <taxon>Clostridium</taxon>
    </lineage>
</organism>
<evidence type="ECO:0000256" key="8">
    <source>
        <dbReference type="PROSITE-ProRule" id="PRU01360"/>
    </source>
</evidence>